<accession>A0A975HAG5</accession>
<evidence type="ECO:0000256" key="1">
    <source>
        <dbReference type="SAM" id="SignalP"/>
    </source>
</evidence>
<keyword evidence="2" id="KW-0645">Protease</keyword>
<dbReference type="Gene3D" id="2.60.40.1120">
    <property type="entry name" value="Carboxypeptidase-like, regulatory domain"/>
    <property type="match status" value="1"/>
</dbReference>
<organism evidence="2 3">
    <name type="scientific">Polaribacter cellanae</name>
    <dbReference type="NCBI Taxonomy" id="2818493"/>
    <lineage>
        <taxon>Bacteria</taxon>
        <taxon>Pseudomonadati</taxon>
        <taxon>Bacteroidota</taxon>
        <taxon>Flavobacteriia</taxon>
        <taxon>Flavobacteriales</taxon>
        <taxon>Flavobacteriaceae</taxon>
    </lineage>
</organism>
<dbReference type="GO" id="GO:0004180">
    <property type="term" value="F:carboxypeptidase activity"/>
    <property type="evidence" value="ECO:0007669"/>
    <property type="project" value="UniProtKB-KW"/>
</dbReference>
<dbReference type="KEGG" id="pcea:J3359_08890"/>
<keyword evidence="1" id="KW-0732">Signal</keyword>
<sequence length="824" mass="93810">MKKITLLFLLFTITTSLAQVKGTITNTKDEPLSSVSIYIDKTNKGTTSNNNGKYVLELSKKGKYTIIYQFLGYETVKKEVNITSFPFELNAKLKEENVVLDEISISTKDNPANTIIRNTIDNKGKNTDKYANYTAKFYSRGLIKIDDAPESFLGESLGDFGGGLDSTRSGIIYLSETFSNISFQKKPKKFKENIVASKVSGQDRGVSFNRAEDSKIDLYENSIEIFNNLISPISTNAFSYYKYKLEGTFYDPNGKLINKIKLTPKRKGDRVFEGFIYIVEDDWAVYGADLTTTGAQVNIPIVNSLKLKQSYNYSDEIAGWVLRTQTIDFDIKLFSFKPNGKFSYAYSKYDFKPNFNKNTFTNEVLTFEKNATEKDSVYWNKLRPVPLTKEETKDYLIKDSIKVVRKSKKYLDSIDAKGNKFGLLDPLMGYSYRNSYENKSFSYHGPLLRTSFNTVQGLNTSAGIRYFKQLNKKGKWWTAGANVNYGFSDKRVRPTFYFTKKWNNFSRPRLTVFAGVTTPQFNDKEPITKLNNLFSSLLDRLNYLKIYEKQFTKISYSEEIKNGVYFSSSLEFAKRKPLFNTTNYSFAPQDKNGGYTSNNPLDPTDFTNAAFETHNIATLNVGVTFVIGQKYLSYPNRKTNVGGSKFPRINVQYTKRFGASNSELNSDLLTASLRQNLNAGNYGAFEYNIRGGVFLKKKNIAFMDKLQVSGNQFTIPLNNQLTSFGLLDYYKFYTNDKYVEAHAQHNFRGAILGKVPLLNKLNFHLVGGVKGLFMANKKPYTEVSVGLGNVGFGKWRLLRIDYVRSNYGGISNDGFLFRLNLPFN</sequence>
<dbReference type="InterPro" id="IPR043741">
    <property type="entry name" value="DUF5686"/>
</dbReference>
<reference evidence="2 3" key="1">
    <citation type="submission" date="2021-03" db="EMBL/GenBank/DDBJ databases">
        <title>Complete genome of Polaribacter_sp.SM13.</title>
        <authorList>
            <person name="Jeong S.W."/>
            <person name="Bae J.W."/>
        </authorList>
    </citation>
    <scope>NUCLEOTIDE SEQUENCE [LARGE SCALE GENOMIC DNA]</scope>
    <source>
        <strain evidence="2 3">SM13</strain>
    </source>
</reference>
<dbReference type="EMBL" id="CP071869">
    <property type="protein sequence ID" value="QTE24360.1"/>
    <property type="molecule type" value="Genomic_DNA"/>
</dbReference>
<feature type="signal peptide" evidence="1">
    <location>
        <begin position="1"/>
        <end position="18"/>
    </location>
</feature>
<name>A0A975HAG5_9FLAO</name>
<dbReference type="RefSeq" id="WP_208080332.1">
    <property type="nucleotide sequence ID" value="NZ_CP071869.1"/>
</dbReference>
<evidence type="ECO:0000313" key="3">
    <source>
        <dbReference type="Proteomes" id="UP000663920"/>
    </source>
</evidence>
<protein>
    <submittedName>
        <fullName evidence="2">Carboxypeptidase-like regulatory domain-containing protein</fullName>
    </submittedName>
</protein>
<feature type="chain" id="PRO_5037110812" evidence="1">
    <location>
        <begin position="19"/>
        <end position="824"/>
    </location>
</feature>
<keyword evidence="2" id="KW-0378">Hydrolase</keyword>
<dbReference type="Proteomes" id="UP000663920">
    <property type="component" value="Chromosome"/>
</dbReference>
<dbReference type="Pfam" id="PF18939">
    <property type="entry name" value="DUF5686"/>
    <property type="match status" value="1"/>
</dbReference>
<proteinExistence type="predicted"/>
<keyword evidence="2" id="KW-0121">Carboxypeptidase</keyword>
<gene>
    <name evidence="2" type="ORF">J3359_08890</name>
</gene>
<dbReference type="Pfam" id="PF13715">
    <property type="entry name" value="CarbopepD_reg_2"/>
    <property type="match status" value="1"/>
</dbReference>
<dbReference type="InterPro" id="IPR008969">
    <property type="entry name" value="CarboxyPept-like_regulatory"/>
</dbReference>
<keyword evidence="3" id="KW-1185">Reference proteome</keyword>
<dbReference type="AlphaFoldDB" id="A0A975HAG5"/>
<evidence type="ECO:0000313" key="2">
    <source>
        <dbReference type="EMBL" id="QTE24360.1"/>
    </source>
</evidence>
<dbReference type="SUPFAM" id="SSF49464">
    <property type="entry name" value="Carboxypeptidase regulatory domain-like"/>
    <property type="match status" value="1"/>
</dbReference>